<reference evidence="2" key="1">
    <citation type="submission" date="2022-11" db="UniProtKB">
        <authorList>
            <consortium name="WormBaseParasite"/>
        </authorList>
    </citation>
    <scope>IDENTIFICATION</scope>
</reference>
<evidence type="ECO:0000313" key="2">
    <source>
        <dbReference type="WBParaSite" id="nRc.2.0.1.t31010-RA"/>
    </source>
</evidence>
<accession>A0A915JX54</accession>
<proteinExistence type="predicted"/>
<dbReference type="AlphaFoldDB" id="A0A915JX54"/>
<organism evidence="1 2">
    <name type="scientific">Romanomermis culicivorax</name>
    <name type="common">Nematode worm</name>
    <dbReference type="NCBI Taxonomy" id="13658"/>
    <lineage>
        <taxon>Eukaryota</taxon>
        <taxon>Metazoa</taxon>
        <taxon>Ecdysozoa</taxon>
        <taxon>Nematoda</taxon>
        <taxon>Enoplea</taxon>
        <taxon>Dorylaimia</taxon>
        <taxon>Mermithida</taxon>
        <taxon>Mermithoidea</taxon>
        <taxon>Mermithidae</taxon>
        <taxon>Romanomermis</taxon>
    </lineage>
</organism>
<sequence length="65" mass="7327">MDRQCLDSAIGNDFENLRATWGPNTGNAMGAMVPSTMLASKALRCEARSVITHHFEWSKKFTDFY</sequence>
<name>A0A915JX54_ROMCU</name>
<dbReference type="WBParaSite" id="nRc.2.0.1.t31010-RA">
    <property type="protein sequence ID" value="nRc.2.0.1.t31010-RA"/>
    <property type="gene ID" value="nRc.2.0.1.g31010"/>
</dbReference>
<protein>
    <submittedName>
        <fullName evidence="2">Uncharacterized protein</fullName>
    </submittedName>
</protein>
<evidence type="ECO:0000313" key="1">
    <source>
        <dbReference type="Proteomes" id="UP000887565"/>
    </source>
</evidence>
<keyword evidence="1" id="KW-1185">Reference proteome</keyword>
<dbReference type="Proteomes" id="UP000887565">
    <property type="component" value="Unplaced"/>
</dbReference>